<dbReference type="AlphaFoldDB" id="A0AAV4P920"/>
<gene>
    <name evidence="1" type="ORF">CDAR_32621</name>
</gene>
<reference evidence="1 2" key="1">
    <citation type="submission" date="2021-06" db="EMBL/GenBank/DDBJ databases">
        <title>Caerostris darwini draft genome.</title>
        <authorList>
            <person name="Kono N."/>
            <person name="Arakawa K."/>
        </authorList>
    </citation>
    <scope>NUCLEOTIDE SEQUENCE [LARGE SCALE GENOMIC DNA]</scope>
</reference>
<accession>A0AAV4P920</accession>
<name>A0AAV4P920_9ARAC</name>
<proteinExistence type="predicted"/>
<evidence type="ECO:0000313" key="1">
    <source>
        <dbReference type="EMBL" id="GIX93556.1"/>
    </source>
</evidence>
<keyword evidence="2" id="KW-1185">Reference proteome</keyword>
<evidence type="ECO:0000313" key="2">
    <source>
        <dbReference type="Proteomes" id="UP001054837"/>
    </source>
</evidence>
<comment type="caution">
    <text evidence="1">The sequence shown here is derived from an EMBL/GenBank/DDBJ whole genome shotgun (WGS) entry which is preliminary data.</text>
</comment>
<organism evidence="1 2">
    <name type="scientific">Caerostris darwini</name>
    <dbReference type="NCBI Taxonomy" id="1538125"/>
    <lineage>
        <taxon>Eukaryota</taxon>
        <taxon>Metazoa</taxon>
        <taxon>Ecdysozoa</taxon>
        <taxon>Arthropoda</taxon>
        <taxon>Chelicerata</taxon>
        <taxon>Arachnida</taxon>
        <taxon>Araneae</taxon>
        <taxon>Araneomorphae</taxon>
        <taxon>Entelegynae</taxon>
        <taxon>Araneoidea</taxon>
        <taxon>Araneidae</taxon>
        <taxon>Caerostris</taxon>
    </lineage>
</organism>
<protein>
    <submittedName>
        <fullName evidence="1">Uncharacterized protein</fullName>
    </submittedName>
</protein>
<dbReference type="Proteomes" id="UP001054837">
    <property type="component" value="Unassembled WGS sequence"/>
</dbReference>
<dbReference type="EMBL" id="BPLQ01002503">
    <property type="protein sequence ID" value="GIX93556.1"/>
    <property type="molecule type" value="Genomic_DNA"/>
</dbReference>
<sequence length="153" mass="17468">MVFGLDFSNKKITSSFWAVSRLNSLLYGKRKKIPRLSEEASNIDTPVSFVPPEERREFWNNGRYSNLPSSRFRFVGVGQTGTLATLLQSLDSVNNYPNKRVKVSKSRESMQIVGKLITFYSQGRIGRYQYGSLRNGPLNMATLHGFYCSNLKR</sequence>